<feature type="transmembrane region" description="Helical" evidence="1">
    <location>
        <begin position="147"/>
        <end position="167"/>
    </location>
</feature>
<evidence type="ECO:0000256" key="1">
    <source>
        <dbReference type="SAM" id="Phobius"/>
    </source>
</evidence>
<evidence type="ECO:0000313" key="4">
    <source>
        <dbReference type="Proteomes" id="UP000779049"/>
    </source>
</evidence>
<evidence type="ECO:0000259" key="2">
    <source>
        <dbReference type="Pfam" id="PF12164"/>
    </source>
</evidence>
<reference evidence="3 4" key="1">
    <citation type="journal article" date="2020" name="New Microbes New Infect">
        <title>Sellimonas caecigallum sp. nov., description and genome sequence of a new member of the Sellimonas genus isolated from the cecum of feral chicken.</title>
        <authorList>
            <person name="Wongkuna S."/>
            <person name="Ghimire S."/>
            <person name="Antony L."/>
            <person name="Chankhamhaengdecha S."/>
            <person name="Janvilisri T."/>
            <person name="Scaria J."/>
        </authorList>
    </citation>
    <scope>NUCLEOTIDE SEQUENCE [LARGE SCALE GENOMIC DNA]</scope>
    <source>
        <strain evidence="3 4">SW451</strain>
    </source>
</reference>
<comment type="caution">
    <text evidence="3">The sequence shown here is derived from an EMBL/GenBank/DDBJ whole genome shotgun (WGS) entry which is preliminary data.</text>
</comment>
<protein>
    <submittedName>
        <fullName evidence="3">Stage V sporulation protein AA</fullName>
    </submittedName>
</protein>
<dbReference type="InterPro" id="IPR038548">
    <property type="entry name" value="SporV_AA_N_sf"/>
</dbReference>
<keyword evidence="1" id="KW-0812">Transmembrane</keyword>
<accession>A0ABS7L9P4</accession>
<keyword evidence="4" id="KW-1185">Reference proteome</keyword>
<evidence type="ECO:0000313" key="3">
    <source>
        <dbReference type="EMBL" id="MBY0759629.1"/>
    </source>
</evidence>
<name>A0ABS7L9P4_9FIRM</name>
<gene>
    <name evidence="3" type="ORF">FLB61_11140</name>
</gene>
<dbReference type="InterPro" id="IPR021997">
    <property type="entry name" value="SporV_AA"/>
</dbReference>
<dbReference type="RefSeq" id="WP_087210998.1">
    <property type="nucleotide sequence ID" value="NZ_CP173660.1"/>
</dbReference>
<organism evidence="3 4">
    <name type="scientific">Sellimonas caecigallum</name>
    <dbReference type="NCBI Taxonomy" id="2592333"/>
    <lineage>
        <taxon>Bacteria</taxon>
        <taxon>Bacillati</taxon>
        <taxon>Bacillota</taxon>
        <taxon>Clostridia</taxon>
        <taxon>Lachnospirales</taxon>
        <taxon>Lachnospiraceae</taxon>
        <taxon>Sellimonas</taxon>
    </lineage>
</organism>
<keyword evidence="1" id="KW-0472">Membrane</keyword>
<proteinExistence type="predicted"/>
<dbReference type="Gene3D" id="2.60.480.10">
    <property type="entry name" value="eubacterium ventriosum atcc domain"/>
    <property type="match status" value="1"/>
</dbReference>
<dbReference type="Pfam" id="PF12164">
    <property type="entry name" value="SporV_AA"/>
    <property type="match status" value="1"/>
</dbReference>
<sequence length="221" mass="24944">MAASSQTLYIKGDKNKEVTKNEVLMGDIVSMECADQNIVNRLKSICILKMPEGGRQRAVISVLKIISVIHEIYPNLTVENLGETDMIVTREEQKKHGKAYYILKSSMVLLITFIGAAYSIMSFNNDVGASELFKQIYVLVTGKTSDGFTILEVTYCIGMSVGILIFFNHFGRKRFSVDPTPMEVEMRTYEDEIQVTLIDEYSRKEQEIDVDTPDHIGSHRG</sequence>
<feature type="domain" description="Stage V sporulation protein AA" evidence="2">
    <location>
        <begin position="6"/>
        <end position="93"/>
    </location>
</feature>
<dbReference type="EMBL" id="VIRV01000020">
    <property type="protein sequence ID" value="MBY0759629.1"/>
    <property type="molecule type" value="Genomic_DNA"/>
</dbReference>
<dbReference type="Proteomes" id="UP000779049">
    <property type="component" value="Unassembled WGS sequence"/>
</dbReference>
<keyword evidence="1" id="KW-1133">Transmembrane helix</keyword>
<feature type="transmembrane region" description="Helical" evidence="1">
    <location>
        <begin position="99"/>
        <end position="121"/>
    </location>
</feature>